<evidence type="ECO:0000256" key="6">
    <source>
        <dbReference type="ARBA" id="ARBA00023163"/>
    </source>
</evidence>
<dbReference type="Pfam" id="PF07887">
    <property type="entry name" value="Calmodulin_bind"/>
    <property type="match status" value="1"/>
</dbReference>
<evidence type="ECO:0000313" key="12">
    <source>
        <dbReference type="EMBL" id="BBH00821.1"/>
    </source>
</evidence>
<keyword evidence="5" id="KW-0010">Activator</keyword>
<proteinExistence type="inferred from homology"/>
<comment type="similarity">
    <text evidence="2">Belongs to the plant ACBP60 protein family.</text>
</comment>
<dbReference type="Pfam" id="PF20452">
    <property type="entry name" value="Calmod_bind_C"/>
    <property type="match status" value="1"/>
</dbReference>
<evidence type="ECO:0000256" key="7">
    <source>
        <dbReference type="ARBA" id="ARBA00023242"/>
    </source>
</evidence>
<evidence type="ECO:0000256" key="4">
    <source>
        <dbReference type="ARBA" id="ARBA00023125"/>
    </source>
</evidence>
<dbReference type="Pfam" id="PF20451">
    <property type="entry name" value="Calmod_bind_M"/>
    <property type="match status" value="1"/>
</dbReference>
<dbReference type="InterPro" id="IPR046831">
    <property type="entry name" value="Calmodulin_bind_N"/>
</dbReference>
<evidence type="ECO:0000256" key="3">
    <source>
        <dbReference type="ARBA" id="ARBA00023015"/>
    </source>
</evidence>
<feature type="region of interest" description="Disordered" evidence="8">
    <location>
        <begin position="1"/>
        <end position="27"/>
    </location>
</feature>
<feature type="domain" description="Calmodulin binding protein central" evidence="10">
    <location>
        <begin position="273"/>
        <end position="338"/>
    </location>
</feature>
<dbReference type="PANTHER" id="PTHR31713">
    <property type="entry name" value="OS02G0177800 PROTEIN"/>
    <property type="match status" value="1"/>
</dbReference>
<evidence type="ECO:0000259" key="9">
    <source>
        <dbReference type="Pfam" id="PF07887"/>
    </source>
</evidence>
<dbReference type="GO" id="GO:0043565">
    <property type="term" value="F:sequence-specific DNA binding"/>
    <property type="evidence" value="ECO:0007669"/>
    <property type="project" value="TreeGrafter"/>
</dbReference>
<evidence type="ECO:0000256" key="5">
    <source>
        <dbReference type="ARBA" id="ARBA00023159"/>
    </source>
</evidence>
<dbReference type="PANTHER" id="PTHR31713:SF18">
    <property type="entry name" value="OS02G0177800 PROTEIN"/>
    <property type="match status" value="1"/>
</dbReference>
<dbReference type="GO" id="GO:0005516">
    <property type="term" value="F:calmodulin binding"/>
    <property type="evidence" value="ECO:0007669"/>
    <property type="project" value="InterPro"/>
</dbReference>
<dbReference type="InterPro" id="IPR046829">
    <property type="entry name" value="Calmod_bind_C"/>
</dbReference>
<evidence type="ECO:0000256" key="1">
    <source>
        <dbReference type="ARBA" id="ARBA00004123"/>
    </source>
</evidence>
<protein>
    <submittedName>
        <fullName evidence="12">Calmodulin-binding protein</fullName>
    </submittedName>
</protein>
<evidence type="ECO:0000259" key="10">
    <source>
        <dbReference type="Pfam" id="PF20451"/>
    </source>
</evidence>
<accession>A0A4Y1R9E1</accession>
<dbReference type="GO" id="GO:0005634">
    <property type="term" value="C:nucleus"/>
    <property type="evidence" value="ECO:0007669"/>
    <property type="project" value="UniProtKB-SubCell"/>
</dbReference>
<sequence>MERSNSMAREKRGLDSSSAEEGQPDRKRPALASVIVEALKVDSLQKLCSSLEPILRRVVSEEVERALAKLGSAKLTGRSSPKQIEGPDGRHLQLHFRSRLSLPLFTGGKVEGEWGSAIPIVLIDANTKHVVTSGPESVVKLDVVVLEGDFNNEDDDNWTQEEFESHVVKEREGKRPLLTGDLQVTLKEGVGTLGELTFTDNSSWIRSRKFRLGLKVASGYCEGIRIREAKTDAFTVKDHRGECEFIISLKKSQNGQFCFVCFTVYKKHYPPALSDEVWRLEKIGKDGSFHKRLNKAGIVTVEDFLRLVVRDSQRLRNILGSGMSNKMWDVLIQHAKTCLLVGKLYVYYPDDARNVGVVFNDIYELSGLITNEQFYSADSLSDSQKVYVDGLVKKAYDNWMHVMEYDGKSLLNFKQQKSPEASLPEVPLATQDYPNSFDQFTLPSLPVSVSAEQPTMDSGLSVGGYNDGMATRFSTQNVNLSTPIQLDGLAFPLQNQLPSTSNQAHFQRNENMLALGPHSHPHQGSRILDLFPEEEIRMRSHEMLENEDMQHLLRIFNMGGQGQGHGHGYGHASMNVTEDNYPYSTAYIPTPPVNYSTDDDRSRSSGKAVVGWLKLKAALRWGIFIRKKAAERRAQLVELSSSPPPDSCHAAASNTMEDYGCGRISMDKTLSSSCPAVSWNTSLTFLGLLCLYSSCALCFTAGNIKQHSCLQVLKPTGVELFQLKAFANLRIAFRSGNFPV</sequence>
<feature type="domain" description="Calmodulin binding protein C-terminal" evidence="11">
    <location>
        <begin position="343"/>
        <end position="405"/>
    </location>
</feature>
<dbReference type="GO" id="GO:0080142">
    <property type="term" value="P:regulation of salicylic acid biosynthetic process"/>
    <property type="evidence" value="ECO:0007669"/>
    <property type="project" value="TreeGrafter"/>
</dbReference>
<comment type="subcellular location">
    <subcellularLocation>
        <location evidence="1">Nucleus</location>
    </subcellularLocation>
</comment>
<dbReference type="InterPro" id="IPR046830">
    <property type="entry name" value="Calmod_bind_M"/>
</dbReference>
<dbReference type="EMBL" id="AP019300">
    <property type="protein sequence ID" value="BBH00821.1"/>
    <property type="molecule type" value="Genomic_DNA"/>
</dbReference>
<keyword evidence="3" id="KW-0805">Transcription regulation</keyword>
<reference evidence="12" key="1">
    <citation type="journal article" date="2019" name="Science">
        <title>Mutation of a bHLH transcription factor allowed almond domestication.</title>
        <authorList>
            <person name="Sanchez-Perez R."/>
            <person name="Pavan S."/>
            <person name="Mazzeo R."/>
            <person name="Moldovan C."/>
            <person name="Aiese Cigliano R."/>
            <person name="Del Cueto J."/>
            <person name="Ricciardi F."/>
            <person name="Lotti C."/>
            <person name="Ricciardi L."/>
            <person name="Dicenta F."/>
            <person name="Lopez-Marques R.L."/>
            <person name="Lindberg Moller B."/>
        </authorList>
    </citation>
    <scope>NUCLEOTIDE SEQUENCE</scope>
</reference>
<dbReference type="GO" id="GO:0003700">
    <property type="term" value="F:DNA-binding transcription factor activity"/>
    <property type="evidence" value="ECO:0007669"/>
    <property type="project" value="TreeGrafter"/>
</dbReference>
<organism evidence="12">
    <name type="scientific">Prunus dulcis</name>
    <name type="common">Almond</name>
    <name type="synonym">Amygdalus dulcis</name>
    <dbReference type="NCBI Taxonomy" id="3755"/>
    <lineage>
        <taxon>Eukaryota</taxon>
        <taxon>Viridiplantae</taxon>
        <taxon>Streptophyta</taxon>
        <taxon>Embryophyta</taxon>
        <taxon>Tracheophyta</taxon>
        <taxon>Spermatophyta</taxon>
        <taxon>Magnoliopsida</taxon>
        <taxon>eudicotyledons</taxon>
        <taxon>Gunneridae</taxon>
        <taxon>Pentapetalae</taxon>
        <taxon>rosids</taxon>
        <taxon>fabids</taxon>
        <taxon>Rosales</taxon>
        <taxon>Rosaceae</taxon>
        <taxon>Amygdaloideae</taxon>
        <taxon>Amygdaleae</taxon>
        <taxon>Prunus</taxon>
    </lineage>
</organism>
<dbReference type="InterPro" id="IPR012416">
    <property type="entry name" value="CBP60"/>
</dbReference>
<evidence type="ECO:0000259" key="11">
    <source>
        <dbReference type="Pfam" id="PF20452"/>
    </source>
</evidence>
<feature type="domain" description="Calmodulin binding protein-like N-terminal" evidence="9">
    <location>
        <begin position="92"/>
        <end position="239"/>
    </location>
</feature>
<keyword evidence="6" id="KW-0804">Transcription</keyword>
<dbReference type="AlphaFoldDB" id="A0A4Y1R9E1"/>
<name>A0A4Y1R9E1_PRUDU</name>
<gene>
    <name evidence="12" type="ORF">Prudu_010915</name>
</gene>
<keyword evidence="7" id="KW-0539">Nucleus</keyword>
<keyword evidence="4" id="KW-0238">DNA-binding</keyword>
<evidence type="ECO:0000256" key="2">
    <source>
        <dbReference type="ARBA" id="ARBA00007214"/>
    </source>
</evidence>
<evidence type="ECO:0000256" key="8">
    <source>
        <dbReference type="SAM" id="MobiDB-lite"/>
    </source>
</evidence>
<feature type="compositionally biased region" description="Basic and acidic residues" evidence="8">
    <location>
        <begin position="1"/>
        <end position="14"/>
    </location>
</feature>